<dbReference type="STRING" id="1458307.OSB_31020"/>
<dbReference type="PANTHER" id="PTHR42781:SF1">
    <property type="entry name" value="THIAMINE IMPORT ATP-BINDING PROTEIN THIQ"/>
    <property type="match status" value="1"/>
</dbReference>
<reference evidence="8 9" key="1">
    <citation type="journal article" date="2015" name="Genome Announc.">
        <title>Closed Genome Sequence of Octadecabacter temperatus SB1, the First Mesophilic Species of the Genus Octadecabacter.</title>
        <authorList>
            <person name="Voget S."/>
            <person name="Billerbeck S."/>
            <person name="Simon M."/>
            <person name="Daniel R."/>
        </authorList>
    </citation>
    <scope>NUCLEOTIDE SEQUENCE [LARGE SCALE GENOMIC DNA]</scope>
    <source>
        <strain evidence="8 9">SB1</strain>
    </source>
</reference>
<dbReference type="Proteomes" id="UP000067444">
    <property type="component" value="Chromosome"/>
</dbReference>
<evidence type="ECO:0000313" key="9">
    <source>
        <dbReference type="Proteomes" id="UP000067444"/>
    </source>
</evidence>
<proteinExistence type="predicted"/>
<evidence type="ECO:0000256" key="1">
    <source>
        <dbReference type="ARBA" id="ARBA00022448"/>
    </source>
</evidence>
<keyword evidence="7" id="KW-0472">Membrane</keyword>
<dbReference type="SUPFAM" id="SSF52540">
    <property type="entry name" value="P-loop containing nucleoside triphosphate hydrolases"/>
    <property type="match status" value="1"/>
</dbReference>
<evidence type="ECO:0000256" key="2">
    <source>
        <dbReference type="ARBA" id="ARBA00022475"/>
    </source>
</evidence>
<sequence length="230" mass="24190">MLWCKDVEFLQGAYALAADLQIEAGRVTAIIGPSGAGKSTLLGGIAGFVPQTGGALLWKGSDITKLAPAKRPVSMLFQDNNLFPHLTVMQNVALALGSKLNPTASVRQRVEDMLAQVGLDGLSERKPAALSGGQQSRAALARALLQDRDVMLMDEPFSALGPGLKAEMLDLSVALAKEAGRTVVMVTHDPSDAARVADAILGVSPNKAWAPISTQDFLNDPPEAFVDYLG</sequence>
<dbReference type="PANTHER" id="PTHR42781">
    <property type="entry name" value="SPERMIDINE/PUTRESCINE IMPORT ATP-BINDING PROTEIN POTA"/>
    <property type="match status" value="1"/>
</dbReference>
<keyword evidence="8" id="KW-0378">Hydrolase</keyword>
<dbReference type="EC" id="3.6.3.-" evidence="8"/>
<dbReference type="KEGG" id="otm:OSB_31020"/>
<dbReference type="InterPro" id="IPR050093">
    <property type="entry name" value="ABC_SmlMolc_Importer"/>
</dbReference>
<dbReference type="AlphaFoldDB" id="A0A0K0Y9N0"/>
<gene>
    <name evidence="8" type="primary">thiQ_1</name>
    <name evidence="8" type="ORF">OSB_31020</name>
</gene>
<dbReference type="PROSITE" id="PS00211">
    <property type="entry name" value="ABC_TRANSPORTER_1"/>
    <property type="match status" value="1"/>
</dbReference>
<evidence type="ECO:0000313" key="8">
    <source>
        <dbReference type="EMBL" id="AKS47616.1"/>
    </source>
</evidence>
<keyword evidence="6" id="KW-1278">Translocase</keyword>
<dbReference type="Pfam" id="PF00005">
    <property type="entry name" value="ABC_tran"/>
    <property type="match status" value="1"/>
</dbReference>
<dbReference type="InterPro" id="IPR027417">
    <property type="entry name" value="P-loop_NTPase"/>
</dbReference>
<evidence type="ECO:0000256" key="6">
    <source>
        <dbReference type="ARBA" id="ARBA00022967"/>
    </source>
</evidence>
<dbReference type="RefSeq" id="WP_049835792.1">
    <property type="nucleotide sequence ID" value="NZ_CP012160.1"/>
</dbReference>
<keyword evidence="5 8" id="KW-0067">ATP-binding</keyword>
<keyword evidence="4" id="KW-0547">Nucleotide-binding</keyword>
<dbReference type="InterPro" id="IPR003439">
    <property type="entry name" value="ABC_transporter-like_ATP-bd"/>
</dbReference>
<dbReference type="InterPro" id="IPR017871">
    <property type="entry name" value="ABC_transporter-like_CS"/>
</dbReference>
<organism evidence="8 9">
    <name type="scientific">Octadecabacter temperatus</name>
    <dbReference type="NCBI Taxonomy" id="1458307"/>
    <lineage>
        <taxon>Bacteria</taxon>
        <taxon>Pseudomonadati</taxon>
        <taxon>Pseudomonadota</taxon>
        <taxon>Alphaproteobacteria</taxon>
        <taxon>Rhodobacterales</taxon>
        <taxon>Roseobacteraceae</taxon>
        <taxon>Octadecabacter</taxon>
    </lineage>
</organism>
<keyword evidence="1" id="KW-0813">Transport</keyword>
<evidence type="ECO:0000256" key="5">
    <source>
        <dbReference type="ARBA" id="ARBA00022840"/>
    </source>
</evidence>
<keyword evidence="2" id="KW-1003">Cell membrane</keyword>
<dbReference type="OrthoDB" id="9802264at2"/>
<evidence type="ECO:0000256" key="7">
    <source>
        <dbReference type="ARBA" id="ARBA00023136"/>
    </source>
</evidence>
<dbReference type="SMART" id="SM00382">
    <property type="entry name" value="AAA"/>
    <property type="match status" value="1"/>
</dbReference>
<accession>A0A0K0Y9N0</accession>
<dbReference type="PROSITE" id="PS50893">
    <property type="entry name" value="ABC_TRANSPORTER_2"/>
    <property type="match status" value="1"/>
</dbReference>
<dbReference type="Gene3D" id="3.40.50.300">
    <property type="entry name" value="P-loop containing nucleotide triphosphate hydrolases"/>
    <property type="match status" value="1"/>
</dbReference>
<keyword evidence="9" id="KW-1185">Reference proteome</keyword>
<dbReference type="InterPro" id="IPR003593">
    <property type="entry name" value="AAA+_ATPase"/>
</dbReference>
<name>A0A0K0Y9N0_9RHOB</name>
<dbReference type="EMBL" id="CP012160">
    <property type="protein sequence ID" value="AKS47616.1"/>
    <property type="molecule type" value="Genomic_DNA"/>
</dbReference>
<dbReference type="GO" id="GO:0005524">
    <property type="term" value="F:ATP binding"/>
    <property type="evidence" value="ECO:0007669"/>
    <property type="project" value="UniProtKB-KW"/>
</dbReference>
<dbReference type="PATRIC" id="fig|1458307.3.peg.3127"/>
<keyword evidence="3" id="KW-0997">Cell inner membrane</keyword>
<evidence type="ECO:0000256" key="3">
    <source>
        <dbReference type="ARBA" id="ARBA00022519"/>
    </source>
</evidence>
<evidence type="ECO:0000256" key="4">
    <source>
        <dbReference type="ARBA" id="ARBA00022741"/>
    </source>
</evidence>
<protein>
    <submittedName>
        <fullName evidence="8">Thiamine import ATP-binding protein ThiQ</fullName>
        <ecNumber evidence="8">3.6.3.-</ecNumber>
    </submittedName>
</protein>
<dbReference type="GO" id="GO:0016887">
    <property type="term" value="F:ATP hydrolysis activity"/>
    <property type="evidence" value="ECO:0007669"/>
    <property type="project" value="InterPro"/>
</dbReference>